<accession>A0ABQ1G1T6</accession>
<proteinExistence type="predicted"/>
<protein>
    <recommendedName>
        <fullName evidence="3">RNA helicase</fullName>
    </recommendedName>
</protein>
<dbReference type="EMBL" id="BMFZ01000001">
    <property type="protein sequence ID" value="GGA33869.1"/>
    <property type="molecule type" value="Genomic_DNA"/>
</dbReference>
<comment type="caution">
    <text evidence="1">The sequence shown here is derived from an EMBL/GenBank/DDBJ whole genome shotgun (WGS) entry which is preliminary data.</text>
</comment>
<evidence type="ECO:0000313" key="1">
    <source>
        <dbReference type="EMBL" id="GGA33869.1"/>
    </source>
</evidence>
<reference evidence="2" key="1">
    <citation type="journal article" date="2019" name="Int. J. Syst. Evol. Microbiol.">
        <title>The Global Catalogue of Microorganisms (GCM) 10K type strain sequencing project: providing services to taxonomists for standard genome sequencing and annotation.</title>
        <authorList>
            <consortium name="The Broad Institute Genomics Platform"/>
            <consortium name="The Broad Institute Genome Sequencing Center for Infectious Disease"/>
            <person name="Wu L."/>
            <person name="Ma J."/>
        </authorList>
    </citation>
    <scope>NUCLEOTIDE SEQUENCE [LARGE SCALE GENOMIC DNA]</scope>
    <source>
        <strain evidence="2">CGMCC 1.12806</strain>
    </source>
</reference>
<dbReference type="RefSeq" id="WP_188470229.1">
    <property type="nucleotide sequence ID" value="NZ_BMFZ01000001.1"/>
</dbReference>
<sequence length="88" mass="10291">MENNDIAQWMLKKLSKEGCVYQDDVVDYLIKSKDESHLIENADGNQVLGRPLLNEFLKLTKDDVVWVRSGFYWRYRVAEDEPGRNARG</sequence>
<keyword evidence="2" id="KW-1185">Reference proteome</keyword>
<gene>
    <name evidence="1" type="ORF">GCM10011328_05890</name>
</gene>
<organism evidence="1 2">
    <name type="scientific">Hafnia psychrotolerans</name>
    <dbReference type="NCBI Taxonomy" id="1477018"/>
    <lineage>
        <taxon>Bacteria</taxon>
        <taxon>Pseudomonadati</taxon>
        <taxon>Pseudomonadota</taxon>
        <taxon>Gammaproteobacteria</taxon>
        <taxon>Enterobacterales</taxon>
        <taxon>Hafniaceae</taxon>
        <taxon>Hafnia</taxon>
    </lineage>
</organism>
<dbReference type="Pfam" id="PF22266">
    <property type="entry name" value="DUF6953"/>
    <property type="match status" value="1"/>
</dbReference>
<dbReference type="Proteomes" id="UP000627464">
    <property type="component" value="Unassembled WGS sequence"/>
</dbReference>
<evidence type="ECO:0008006" key="3">
    <source>
        <dbReference type="Google" id="ProtNLM"/>
    </source>
</evidence>
<evidence type="ECO:0000313" key="2">
    <source>
        <dbReference type="Proteomes" id="UP000627464"/>
    </source>
</evidence>
<dbReference type="InterPro" id="IPR054228">
    <property type="entry name" value="DUF6953"/>
</dbReference>
<name>A0ABQ1G1T6_9GAMM</name>